<dbReference type="AlphaFoldDB" id="A0A7S7B0V2"/>
<dbReference type="KEGG" id="rter:IDM49_11775"/>
<dbReference type="GeneID" id="96624913"/>
<geneLocation type="plasmid" evidence="2 3">
    <name>p2</name>
</geneLocation>
<protein>
    <submittedName>
        <fullName evidence="2">Uncharacterized protein</fullName>
    </submittedName>
</protein>
<gene>
    <name evidence="2" type="ORF">IDM49_11775</name>
</gene>
<dbReference type="Proteomes" id="UP000516404">
    <property type="component" value="Plasmid p2"/>
</dbReference>
<evidence type="ECO:0000313" key="3">
    <source>
        <dbReference type="Proteomes" id="UP000516404"/>
    </source>
</evidence>
<accession>A0A7S7B0V2</accession>
<feature type="region of interest" description="Disordered" evidence="1">
    <location>
        <begin position="445"/>
        <end position="469"/>
    </location>
</feature>
<dbReference type="EMBL" id="CP062961">
    <property type="protein sequence ID" value="QOW64761.1"/>
    <property type="molecule type" value="Genomic_DNA"/>
</dbReference>
<keyword evidence="3" id="KW-1185">Reference proteome</keyword>
<dbReference type="RefSeq" id="WP_193836790.1">
    <property type="nucleotide sequence ID" value="NZ_CP062961.1"/>
</dbReference>
<sequence>MPLVQYTTNKFTIPLKHPKGLQDITEKDFEEAANRIFTVVLPGRIKQLSHSTSINTGAAVRKVQLVPKDPEEVKWRVATIKAGLQESVIFHPTKNVSHWEKRQSFPGYDGSDKGSISYNLGTVQAYIMAQRILGVNTLVNLDSLLTVMNGQQPRDSRPDFIGYKRNISPGRTVSVQSRHIRIVIEAKGRSPKVKPTSILTNHEGTDAALRQLGKRKDSKKNYSWQSILTAPIKSPNPQAIGIASLAYFDSNDRWCSYLEDPDYDLKPGKLSCSDEDFEAYVDLTAAIQAHLYFKQNGSRVASSTRVSSNETLQNIWRDKVTNTALAISSRLQKFLESIDSLPVSSDQLEEFKRIQEEEKTGSSSTLNVVKQETGQQVLPEQWASDRYRNAALLETLWQEELWLRIDKLFKRNIFDANRIKPGLDMIVPLEKSKIELKIDTQAEGNSSLAVEEEASDTHEKSSFHIMTLA</sequence>
<proteinExistence type="predicted"/>
<name>A0A7S7B0V2_9MICC</name>
<evidence type="ECO:0000313" key="2">
    <source>
        <dbReference type="EMBL" id="QOW64761.1"/>
    </source>
</evidence>
<organism evidence="2 3">
    <name type="scientific">Rothia terrae</name>
    <dbReference type="NCBI Taxonomy" id="396015"/>
    <lineage>
        <taxon>Bacteria</taxon>
        <taxon>Bacillati</taxon>
        <taxon>Actinomycetota</taxon>
        <taxon>Actinomycetes</taxon>
        <taxon>Micrococcales</taxon>
        <taxon>Micrococcaceae</taxon>
        <taxon>Rothia</taxon>
    </lineage>
</organism>
<evidence type="ECO:0000256" key="1">
    <source>
        <dbReference type="SAM" id="MobiDB-lite"/>
    </source>
</evidence>
<keyword evidence="2" id="KW-0614">Plasmid</keyword>
<reference evidence="2 3" key="1">
    <citation type="submission" date="2020-09" db="EMBL/GenBank/DDBJ databases">
        <title>Investigation of environmental microbes.</title>
        <authorList>
            <person name="Ou Y."/>
            <person name="Kang Q."/>
        </authorList>
    </citation>
    <scope>NUCLEOTIDE SEQUENCE [LARGE SCALE GENOMIC DNA]</scope>
    <source>
        <strain evidence="2 3">KJZ-14</strain>
        <plasmid evidence="2 3">p2</plasmid>
    </source>
</reference>